<feature type="domain" description="NAD-dependent epimerase/dehydratase" evidence="1">
    <location>
        <begin position="4"/>
        <end position="224"/>
    </location>
</feature>
<sequence length="312" mass="35984">MMKIAILGSTGHIGKNLTYYFGKEENYELFLFTRDDKSGTNISVECELKNNFSILNYNEFNDSKYDAVINCVGLSDPAKIESSQGKILETTETFDILTLEYLKNFSETKLINFSSGIVYGGEFSFPITDTVLIDETYNYKNIKSEYALSKINSEIRHRASKHLNIIDLRLFSFFSRFMDLESKFFMSEVVSSIKENKTLFTDNTNFYRDYIHPEDLFLFIKKCVNKNSINGAFDLYSKKPIGKFEVLASLESKYGLKYKIDSGTKVINPTGFKKNYYSKSRKADLLGYKPKYSSLDTISEELPYFLKNQESC</sequence>
<gene>
    <name evidence="2" type="ORF">METZ01_LOCUS222829</name>
</gene>
<dbReference type="EMBL" id="UINC01053453">
    <property type="protein sequence ID" value="SVB69975.1"/>
    <property type="molecule type" value="Genomic_DNA"/>
</dbReference>
<reference evidence="2" key="1">
    <citation type="submission" date="2018-05" db="EMBL/GenBank/DDBJ databases">
        <authorList>
            <person name="Lanie J.A."/>
            <person name="Ng W.-L."/>
            <person name="Kazmierczak K.M."/>
            <person name="Andrzejewski T.M."/>
            <person name="Davidsen T.M."/>
            <person name="Wayne K.J."/>
            <person name="Tettelin H."/>
            <person name="Glass J.I."/>
            <person name="Rusch D."/>
            <person name="Podicherti R."/>
            <person name="Tsui H.-C.T."/>
            <person name="Winkler M.E."/>
        </authorList>
    </citation>
    <scope>NUCLEOTIDE SEQUENCE</scope>
</reference>
<dbReference type="PANTHER" id="PTHR43245">
    <property type="entry name" value="BIFUNCTIONAL POLYMYXIN RESISTANCE PROTEIN ARNA"/>
    <property type="match status" value="1"/>
</dbReference>
<protein>
    <recommendedName>
        <fullName evidence="1">NAD-dependent epimerase/dehydratase domain-containing protein</fullName>
    </recommendedName>
</protein>
<accession>A0A382G5C7</accession>
<organism evidence="2">
    <name type="scientific">marine metagenome</name>
    <dbReference type="NCBI Taxonomy" id="408172"/>
    <lineage>
        <taxon>unclassified sequences</taxon>
        <taxon>metagenomes</taxon>
        <taxon>ecological metagenomes</taxon>
    </lineage>
</organism>
<dbReference type="Pfam" id="PF01370">
    <property type="entry name" value="Epimerase"/>
    <property type="match status" value="1"/>
</dbReference>
<dbReference type="SUPFAM" id="SSF51735">
    <property type="entry name" value="NAD(P)-binding Rossmann-fold domains"/>
    <property type="match status" value="1"/>
</dbReference>
<dbReference type="InterPro" id="IPR050177">
    <property type="entry name" value="Lipid_A_modif_metabolic_enz"/>
</dbReference>
<dbReference type="AlphaFoldDB" id="A0A382G5C7"/>
<evidence type="ECO:0000259" key="1">
    <source>
        <dbReference type="Pfam" id="PF01370"/>
    </source>
</evidence>
<dbReference type="InterPro" id="IPR036291">
    <property type="entry name" value="NAD(P)-bd_dom_sf"/>
</dbReference>
<name>A0A382G5C7_9ZZZZ</name>
<dbReference type="Gene3D" id="3.40.50.720">
    <property type="entry name" value="NAD(P)-binding Rossmann-like Domain"/>
    <property type="match status" value="1"/>
</dbReference>
<proteinExistence type="predicted"/>
<evidence type="ECO:0000313" key="2">
    <source>
        <dbReference type="EMBL" id="SVB69975.1"/>
    </source>
</evidence>
<dbReference type="InterPro" id="IPR001509">
    <property type="entry name" value="Epimerase_deHydtase"/>
</dbReference>